<dbReference type="CDD" id="cd06186">
    <property type="entry name" value="NOX_Duox_like_FAD_NADP"/>
    <property type="match status" value="1"/>
</dbReference>
<organism evidence="15 16">
    <name type="scientific">Kwoniella heveanensis BCC8398</name>
    <dbReference type="NCBI Taxonomy" id="1296120"/>
    <lineage>
        <taxon>Eukaryota</taxon>
        <taxon>Fungi</taxon>
        <taxon>Dikarya</taxon>
        <taxon>Basidiomycota</taxon>
        <taxon>Agaricomycotina</taxon>
        <taxon>Tremellomycetes</taxon>
        <taxon>Tremellales</taxon>
        <taxon>Cryptococcaceae</taxon>
        <taxon>Kwoniella</taxon>
    </lineage>
</organism>
<gene>
    <name evidence="15" type="ORF">I316_07497</name>
</gene>
<evidence type="ECO:0000256" key="8">
    <source>
        <dbReference type="ARBA" id="ARBA00023065"/>
    </source>
</evidence>
<evidence type="ECO:0000256" key="5">
    <source>
        <dbReference type="ARBA" id="ARBA00022982"/>
    </source>
</evidence>
<sequence length="826" mass="92594">MVPLATRLTLAAACLITLTLLPQVSLANDLEIIVKAPSSNCIEGCYDALALVSYADIKAKKPALADYCNSTTFVQSLALCGDKYCSAIQQEEGWEYIVDECKAKKVKLAAQATILAAIDMSSVQEVDTLSHQKDKTAYNQTILLSKYSWEMGYKTNNVKSQQDIHNHAYGWAVYILLGTAVLIGALNRLFSIYVHRHLRPLESSSSAALESGGALPSQASSKGAGLWSTAYTLYKKHFATPALFGYRHAQPWGWLSIPTRIQGFFIFAYVAINVVFMCSNYTIFQDNLTRYHDETLQLQRYVADRLAIMCFYNMPLLWALAGRNDVILWITGWSYSTANIFHRWVARMVVFQGFVHGVLWAVMKRDDWKDRFLHRMYWTTGIFALICMSFMVVLSVRPLRERSYEVFLIVHIVLALASLVLLRFHITHMKGEYEPFVWATVGVWGLDRAIRMCRVAVLTFRAFTRTGKNTVAVMSDEKSGLIRLSITTSIRITPHPGDYYFLYTPLSLRPWENHPFTVASWEQDPSGNSTTLHFLVAPQTGTTKRWRKKVLKRKERTDNVRMLLEGPYGHTNPVEQFERVLMVAGGSGITSMLPYIYKLCHHDESERFDNITTRHVTLVWIVKDTKYAADVLHHELREYINEHSEKAQSGIVFDVEMYVTREENATTTGLINDLAHEGASSSSSSSSGSASISSASGSNTRHGSLSEGEGEKTFNGTPDTPSTAVMDQFTAVTLDGHVKPNDTDADYEKRPAPSRLKITSGRPGMPALLRSKVDTLVGRERLAVSACGPAGMTDDMRRAVCDIYGSPQEDGVQGGTVEYFEELFSW</sequence>
<evidence type="ECO:0000256" key="3">
    <source>
        <dbReference type="ARBA" id="ARBA00022448"/>
    </source>
</evidence>
<reference evidence="16" key="2">
    <citation type="submission" date="2013-12" db="EMBL/GenBank/DDBJ databases">
        <title>Evolution of pathogenesis and genome organization in the Tremellales.</title>
        <authorList>
            <person name="Cuomo C."/>
            <person name="Litvintseva A."/>
            <person name="Heitman J."/>
            <person name="Chen Y."/>
            <person name="Sun S."/>
            <person name="Springer D."/>
            <person name="Dromer F."/>
            <person name="Young S."/>
            <person name="Zeng Q."/>
            <person name="Chapman S."/>
            <person name="Gujja S."/>
            <person name="Saif S."/>
            <person name="Birren B."/>
        </authorList>
    </citation>
    <scope>NUCLEOTIDE SEQUENCE [LARGE SCALE GENOMIC DNA]</scope>
    <source>
        <strain evidence="16">BCC8398</strain>
    </source>
</reference>
<evidence type="ECO:0000256" key="9">
    <source>
        <dbReference type="ARBA" id="ARBA00023136"/>
    </source>
</evidence>
<feature type="domain" description="FAD-binding FR-type" evidence="14">
    <location>
        <begin position="458"/>
        <end position="574"/>
    </location>
</feature>
<evidence type="ECO:0000256" key="4">
    <source>
        <dbReference type="ARBA" id="ARBA00022692"/>
    </source>
</evidence>
<keyword evidence="3" id="KW-0813">Transport</keyword>
<feature type="transmembrane region" description="Helical" evidence="12">
    <location>
        <begin position="303"/>
        <end position="323"/>
    </location>
</feature>
<feature type="compositionally biased region" description="Polar residues" evidence="11">
    <location>
        <begin position="714"/>
        <end position="723"/>
    </location>
</feature>
<dbReference type="GO" id="GO:0000293">
    <property type="term" value="F:ferric-chelate reductase activity"/>
    <property type="evidence" value="ECO:0007669"/>
    <property type="project" value="UniProtKB-ARBA"/>
</dbReference>
<dbReference type="SFLD" id="SFLDG01168">
    <property type="entry name" value="Ferric_reductase_subgroup_(FRE"/>
    <property type="match status" value="1"/>
</dbReference>
<evidence type="ECO:0000256" key="7">
    <source>
        <dbReference type="ARBA" id="ARBA00023002"/>
    </source>
</evidence>
<evidence type="ECO:0000256" key="2">
    <source>
        <dbReference type="ARBA" id="ARBA00006278"/>
    </source>
</evidence>
<keyword evidence="7" id="KW-0560">Oxidoreductase</keyword>
<dbReference type="GO" id="GO:0006826">
    <property type="term" value="P:iron ion transport"/>
    <property type="evidence" value="ECO:0007669"/>
    <property type="project" value="TreeGrafter"/>
</dbReference>
<dbReference type="PANTHER" id="PTHR32361">
    <property type="entry name" value="FERRIC/CUPRIC REDUCTASE TRANSMEMBRANE COMPONENT"/>
    <property type="match status" value="1"/>
</dbReference>
<reference evidence="15 16" key="1">
    <citation type="submission" date="2013-07" db="EMBL/GenBank/DDBJ databases">
        <title>The Genome Sequence of Cryptococcus heveanensis BCC8398.</title>
        <authorList>
            <consortium name="The Broad Institute Genome Sequencing Platform"/>
            <person name="Cuomo C."/>
            <person name="Litvintseva A."/>
            <person name="Chen Y."/>
            <person name="Heitman J."/>
            <person name="Sun S."/>
            <person name="Springer D."/>
            <person name="Dromer F."/>
            <person name="Young S.K."/>
            <person name="Zeng Q."/>
            <person name="Gargeya S."/>
            <person name="Fitzgerald M."/>
            <person name="Abouelleil A."/>
            <person name="Alvarado L."/>
            <person name="Berlin A.M."/>
            <person name="Chapman S.B."/>
            <person name="Dewar J."/>
            <person name="Goldberg J."/>
            <person name="Griggs A."/>
            <person name="Gujja S."/>
            <person name="Hansen M."/>
            <person name="Howarth C."/>
            <person name="Imamovic A."/>
            <person name="Larimer J."/>
            <person name="McCowan C."/>
            <person name="Murphy C."/>
            <person name="Pearson M."/>
            <person name="Priest M."/>
            <person name="Roberts A."/>
            <person name="Saif S."/>
            <person name="Shea T."/>
            <person name="Sykes S."/>
            <person name="Wortman J."/>
            <person name="Nusbaum C."/>
            <person name="Birren B."/>
        </authorList>
    </citation>
    <scope>NUCLEOTIDE SEQUENCE [LARGE SCALE GENOMIC DNA]</scope>
    <source>
        <strain evidence="15 16">BCC8398</strain>
    </source>
</reference>
<dbReference type="InterPro" id="IPR013121">
    <property type="entry name" value="Fe_red_NAD-bd_6"/>
</dbReference>
<accession>A0A1B9GIG5</accession>
<dbReference type="InterPro" id="IPR051410">
    <property type="entry name" value="Ferric/Cupric_Reductase"/>
</dbReference>
<keyword evidence="16" id="KW-1185">Reference proteome</keyword>
<feature type="signal peptide" evidence="13">
    <location>
        <begin position="1"/>
        <end position="27"/>
    </location>
</feature>
<feature type="transmembrane region" description="Helical" evidence="12">
    <location>
        <begin position="168"/>
        <end position="190"/>
    </location>
</feature>
<evidence type="ECO:0000256" key="10">
    <source>
        <dbReference type="ARBA" id="ARBA00023180"/>
    </source>
</evidence>
<evidence type="ECO:0000256" key="13">
    <source>
        <dbReference type="SAM" id="SignalP"/>
    </source>
</evidence>
<dbReference type="PROSITE" id="PS51384">
    <property type="entry name" value="FAD_FR"/>
    <property type="match status" value="1"/>
</dbReference>
<proteinExistence type="inferred from homology"/>
<keyword evidence="10" id="KW-0325">Glycoprotein</keyword>
<dbReference type="InterPro" id="IPR013112">
    <property type="entry name" value="FAD-bd_8"/>
</dbReference>
<keyword evidence="13" id="KW-0732">Signal</keyword>
<keyword evidence="6 12" id="KW-1133">Transmembrane helix</keyword>
<dbReference type="Gene3D" id="3.40.50.80">
    <property type="entry name" value="Nucleotide-binding domain of ferredoxin-NADP reductase (FNR) module"/>
    <property type="match status" value="1"/>
</dbReference>
<feature type="transmembrane region" description="Helical" evidence="12">
    <location>
        <begin position="406"/>
        <end position="426"/>
    </location>
</feature>
<evidence type="ECO:0000256" key="11">
    <source>
        <dbReference type="SAM" id="MobiDB-lite"/>
    </source>
</evidence>
<feature type="transmembrane region" description="Helical" evidence="12">
    <location>
        <begin position="264"/>
        <end position="283"/>
    </location>
</feature>
<dbReference type="STRING" id="1296120.A0A1B9GIG5"/>
<dbReference type="GO" id="GO:0015677">
    <property type="term" value="P:copper ion import"/>
    <property type="evidence" value="ECO:0007669"/>
    <property type="project" value="TreeGrafter"/>
</dbReference>
<feature type="transmembrane region" description="Helical" evidence="12">
    <location>
        <begin position="375"/>
        <end position="394"/>
    </location>
</feature>
<dbReference type="AlphaFoldDB" id="A0A1B9GIG5"/>
<comment type="subcellular location">
    <subcellularLocation>
        <location evidence="1">Membrane</location>
        <topology evidence="1">Multi-pass membrane protein</topology>
    </subcellularLocation>
</comment>
<dbReference type="Pfam" id="PF01794">
    <property type="entry name" value="Ferric_reduct"/>
    <property type="match status" value="1"/>
</dbReference>
<comment type="similarity">
    <text evidence="2">Belongs to the ferric reductase (FRE) family.</text>
</comment>
<dbReference type="Pfam" id="PF08030">
    <property type="entry name" value="NAD_binding_6"/>
    <property type="match status" value="1"/>
</dbReference>
<feature type="compositionally biased region" description="Low complexity" evidence="11">
    <location>
        <begin position="678"/>
        <end position="698"/>
    </location>
</feature>
<evidence type="ECO:0000259" key="14">
    <source>
        <dbReference type="PROSITE" id="PS51384"/>
    </source>
</evidence>
<dbReference type="OrthoDB" id="4494341at2759"/>
<feature type="chain" id="PRO_5008627130" description="FAD-binding FR-type domain-containing protein" evidence="13">
    <location>
        <begin position="28"/>
        <end position="826"/>
    </location>
</feature>
<dbReference type="EMBL" id="KV700140">
    <property type="protein sequence ID" value="OCF30864.1"/>
    <property type="molecule type" value="Genomic_DNA"/>
</dbReference>
<feature type="transmembrane region" description="Helical" evidence="12">
    <location>
        <begin position="344"/>
        <end position="363"/>
    </location>
</feature>
<evidence type="ECO:0000313" key="15">
    <source>
        <dbReference type="EMBL" id="OCF30864.1"/>
    </source>
</evidence>
<feature type="region of interest" description="Disordered" evidence="11">
    <location>
        <begin position="676"/>
        <end position="723"/>
    </location>
</feature>
<dbReference type="PANTHER" id="PTHR32361:SF9">
    <property type="entry name" value="FERRIC REDUCTASE TRANSMEMBRANE COMPONENT 3-RELATED"/>
    <property type="match status" value="1"/>
</dbReference>
<keyword evidence="8" id="KW-0406">Ion transport</keyword>
<keyword evidence="5" id="KW-0249">Electron transport</keyword>
<evidence type="ECO:0000313" key="16">
    <source>
        <dbReference type="Proteomes" id="UP000092666"/>
    </source>
</evidence>
<evidence type="ECO:0000256" key="6">
    <source>
        <dbReference type="ARBA" id="ARBA00022989"/>
    </source>
</evidence>
<dbReference type="Proteomes" id="UP000092666">
    <property type="component" value="Unassembled WGS sequence"/>
</dbReference>
<dbReference type="InterPro" id="IPR013130">
    <property type="entry name" value="Fe3_Rdtase_TM_dom"/>
</dbReference>
<dbReference type="InterPro" id="IPR017927">
    <property type="entry name" value="FAD-bd_FR_type"/>
</dbReference>
<dbReference type="Pfam" id="PF08022">
    <property type="entry name" value="FAD_binding_8"/>
    <property type="match status" value="1"/>
</dbReference>
<dbReference type="SFLD" id="SFLDS00052">
    <property type="entry name" value="Ferric_Reductase_Domain"/>
    <property type="match status" value="1"/>
</dbReference>
<dbReference type="GO" id="GO:0006879">
    <property type="term" value="P:intracellular iron ion homeostasis"/>
    <property type="evidence" value="ECO:0007669"/>
    <property type="project" value="TreeGrafter"/>
</dbReference>
<keyword evidence="4 12" id="KW-0812">Transmembrane</keyword>
<dbReference type="GO" id="GO:0005886">
    <property type="term" value="C:plasma membrane"/>
    <property type="evidence" value="ECO:0007669"/>
    <property type="project" value="TreeGrafter"/>
</dbReference>
<dbReference type="SUPFAM" id="SSF52343">
    <property type="entry name" value="Ferredoxin reductase-like, C-terminal NADP-linked domain"/>
    <property type="match status" value="1"/>
</dbReference>
<protein>
    <recommendedName>
        <fullName evidence="14">FAD-binding FR-type domain-containing protein</fullName>
    </recommendedName>
</protein>
<dbReference type="InterPro" id="IPR039261">
    <property type="entry name" value="FNR_nucleotide-bd"/>
</dbReference>
<evidence type="ECO:0000256" key="12">
    <source>
        <dbReference type="SAM" id="Phobius"/>
    </source>
</evidence>
<name>A0A1B9GIG5_9TREE</name>
<keyword evidence="9 12" id="KW-0472">Membrane</keyword>
<evidence type="ECO:0000256" key="1">
    <source>
        <dbReference type="ARBA" id="ARBA00004141"/>
    </source>
</evidence>